<proteinExistence type="predicted"/>
<organism evidence="1">
    <name type="scientific">Rhizophora mucronata</name>
    <name type="common">Asiatic mangrove</name>
    <dbReference type="NCBI Taxonomy" id="61149"/>
    <lineage>
        <taxon>Eukaryota</taxon>
        <taxon>Viridiplantae</taxon>
        <taxon>Streptophyta</taxon>
        <taxon>Embryophyta</taxon>
        <taxon>Tracheophyta</taxon>
        <taxon>Spermatophyta</taxon>
        <taxon>Magnoliopsida</taxon>
        <taxon>eudicotyledons</taxon>
        <taxon>Gunneridae</taxon>
        <taxon>Pentapetalae</taxon>
        <taxon>rosids</taxon>
        <taxon>fabids</taxon>
        <taxon>Malpighiales</taxon>
        <taxon>Rhizophoraceae</taxon>
        <taxon>Rhizophora</taxon>
    </lineage>
</organism>
<dbReference type="EMBL" id="GGEC01005909">
    <property type="protein sequence ID" value="MBW86392.1"/>
    <property type="molecule type" value="Transcribed_RNA"/>
</dbReference>
<reference evidence="1" key="1">
    <citation type="submission" date="2018-02" db="EMBL/GenBank/DDBJ databases">
        <title>Rhizophora mucronata_Transcriptome.</title>
        <authorList>
            <person name="Meera S.P."/>
            <person name="Sreeshan A."/>
            <person name="Augustine A."/>
        </authorList>
    </citation>
    <scope>NUCLEOTIDE SEQUENCE</scope>
    <source>
        <tissue evidence="1">Leaf</tissue>
    </source>
</reference>
<protein>
    <submittedName>
        <fullName evidence="1">Uncharacterized protein</fullName>
    </submittedName>
</protein>
<dbReference type="AlphaFoldDB" id="A0A2P2IYV5"/>
<name>A0A2P2IYV5_RHIMU</name>
<accession>A0A2P2IYV5</accession>
<sequence length="31" mass="3605">MRRASSHVKILLLVLVLFLPDQERLLMPRGC</sequence>
<evidence type="ECO:0000313" key="1">
    <source>
        <dbReference type="EMBL" id="MBW86392.1"/>
    </source>
</evidence>